<feature type="transmembrane region" description="Helical" evidence="11">
    <location>
        <begin position="70"/>
        <end position="96"/>
    </location>
</feature>
<evidence type="ECO:0000256" key="4">
    <source>
        <dbReference type="ARBA" id="ARBA00022692"/>
    </source>
</evidence>
<dbReference type="InterPro" id="IPR003593">
    <property type="entry name" value="AAA+_ATPase"/>
</dbReference>
<name>A0A290S4E9_9GAMM</name>
<keyword evidence="4 11" id="KW-0812">Transmembrane</keyword>
<feature type="transmembrane region" description="Helical" evidence="11">
    <location>
        <begin position="146"/>
        <end position="165"/>
    </location>
</feature>
<evidence type="ECO:0000259" key="13">
    <source>
        <dbReference type="PROSITE" id="PS50929"/>
    </source>
</evidence>
<feature type="domain" description="ABC transporter" evidence="12">
    <location>
        <begin position="346"/>
        <end position="583"/>
    </location>
</feature>
<dbReference type="NCBIfam" id="TIGR02203">
    <property type="entry name" value="MsbA_lipidA"/>
    <property type="match status" value="1"/>
</dbReference>
<evidence type="ECO:0000256" key="3">
    <source>
        <dbReference type="ARBA" id="ARBA00022475"/>
    </source>
</evidence>
<dbReference type="InterPro" id="IPR003439">
    <property type="entry name" value="ABC_transporter-like_ATP-bd"/>
</dbReference>
<feature type="transmembrane region" description="Helical" evidence="11">
    <location>
        <begin position="20"/>
        <end position="44"/>
    </location>
</feature>
<evidence type="ECO:0000256" key="6">
    <source>
        <dbReference type="ARBA" id="ARBA00022840"/>
    </source>
</evidence>
<dbReference type="GO" id="GO:0005886">
    <property type="term" value="C:plasma membrane"/>
    <property type="evidence" value="ECO:0007669"/>
    <property type="project" value="UniProtKB-SubCell"/>
</dbReference>
<protein>
    <submittedName>
        <fullName evidence="14">ATP-binding cassette, subfamily B, bacterial MsbA</fullName>
    </submittedName>
</protein>
<dbReference type="GO" id="GO:0005524">
    <property type="term" value="F:ATP binding"/>
    <property type="evidence" value="ECO:0007669"/>
    <property type="project" value="UniProtKB-KW"/>
</dbReference>
<evidence type="ECO:0000256" key="11">
    <source>
        <dbReference type="SAM" id="Phobius"/>
    </source>
</evidence>
<keyword evidence="7" id="KW-1278">Translocase</keyword>
<keyword evidence="6 14" id="KW-0067">ATP-binding</keyword>
<reference evidence="14 15" key="1">
    <citation type="journal article" date="2012" name="J. Bacteriol.">
        <title>Genome sequences of type strains of seven species of the marine bacterium Pseudoalteromonas.</title>
        <authorList>
            <person name="Xie B.B."/>
            <person name="Shu Y.L."/>
            <person name="Qin Q.L."/>
            <person name="Rong J.C."/>
            <person name="Zhang X.Y."/>
            <person name="Chen X.L."/>
            <person name="Shi M."/>
            <person name="He H.L."/>
            <person name="Zhou B.C."/>
            <person name="Zhang Y.Z."/>
        </authorList>
    </citation>
    <scope>NUCLEOTIDE SEQUENCE [LARGE SCALE GENOMIC DNA]</scope>
    <source>
        <strain evidence="14 15">A 37-1-2</strain>
    </source>
</reference>
<keyword evidence="3" id="KW-1003">Cell membrane</keyword>
<comment type="subcellular location">
    <subcellularLocation>
        <location evidence="1">Cell membrane</location>
        <topology evidence="1">Multi-pass membrane protein</topology>
    </subcellularLocation>
</comment>
<evidence type="ECO:0000256" key="2">
    <source>
        <dbReference type="ARBA" id="ARBA00022448"/>
    </source>
</evidence>
<dbReference type="InterPro" id="IPR011527">
    <property type="entry name" value="ABC1_TM_dom"/>
</dbReference>
<evidence type="ECO:0000256" key="7">
    <source>
        <dbReference type="ARBA" id="ARBA00022967"/>
    </source>
</evidence>
<dbReference type="SUPFAM" id="SSF52540">
    <property type="entry name" value="P-loop containing nucleoside triphosphate hydrolases"/>
    <property type="match status" value="1"/>
</dbReference>
<dbReference type="PROSITE" id="PS50893">
    <property type="entry name" value="ABC_TRANSPORTER_2"/>
    <property type="match status" value="1"/>
</dbReference>
<evidence type="ECO:0000256" key="8">
    <source>
        <dbReference type="ARBA" id="ARBA00022989"/>
    </source>
</evidence>
<dbReference type="PROSITE" id="PS50929">
    <property type="entry name" value="ABC_TM1F"/>
    <property type="match status" value="1"/>
</dbReference>
<accession>A0A290S4E9</accession>
<proteinExistence type="predicted"/>
<dbReference type="Gene3D" id="1.20.1560.10">
    <property type="entry name" value="ABC transporter type 1, transmembrane domain"/>
    <property type="match status" value="1"/>
</dbReference>
<dbReference type="Pfam" id="PF00005">
    <property type="entry name" value="ABC_tran"/>
    <property type="match status" value="1"/>
</dbReference>
<dbReference type="GO" id="GO:0034040">
    <property type="term" value="F:ATPase-coupled lipid transmembrane transporter activity"/>
    <property type="evidence" value="ECO:0007669"/>
    <property type="project" value="InterPro"/>
</dbReference>
<dbReference type="GO" id="GO:0016887">
    <property type="term" value="F:ATP hydrolysis activity"/>
    <property type="evidence" value="ECO:0007669"/>
    <property type="project" value="InterPro"/>
</dbReference>
<feature type="domain" description="ABC transmembrane type-1" evidence="13">
    <location>
        <begin position="32"/>
        <end position="314"/>
    </location>
</feature>
<sequence>MLLYLESVMDQSTTQIYKRLVSYVGTYKSVAFVAIIGMIGYSAMDALFIQLMKPFIDQGLNQRNTEVLKYAPFVVIALVLGRGVFNFMSSYCLSYVGSQVVRSLRQELFEHILHLPVSFHDKNSTGDLISKITFDTEQVQQAITKALLIVVREGAFVVFLLAVMFYTSWQLSLIFLVIIPLVAIIVAVVSKRFRHISKNIQSAMGQVTRSSEQMLSGHKVIHGFGGQDQEINHFSKINNHNRQQRIKMDATKALSVSIIQILAASAMAVILWAVSLPSMIDTITSGDFMALIASMMMLLRPLKQLANVNSDMQRGISAAQSIFLVLDEEMEKDTGTVSVDKVKGLIEVKNVTFKYPTKDEAVLNDLSLTIEAGESIALVGRSGSGKSTISNLLPRYYDLELPSEILLDGIALQDYKLTDLRRQFALVSQQVVLFNDTIANNICYGIKHDVSVAELEQVAKQAHVWEFVKDLPEQLNTMVGENGVMLSGGQRQRIAIARAILKDAPILILDEATSALDTESEKLIQQALETLMKDKTSIVIAHRLSTIENSDRIYVIDNGRVIESGDHSSLLANDGTYSALCKMQFGDQA</sequence>
<dbReference type="InterPro" id="IPR017871">
    <property type="entry name" value="ABC_transporter-like_CS"/>
</dbReference>
<dbReference type="InterPro" id="IPR027417">
    <property type="entry name" value="P-loop_NTPase"/>
</dbReference>
<evidence type="ECO:0000256" key="1">
    <source>
        <dbReference type="ARBA" id="ARBA00004651"/>
    </source>
</evidence>
<keyword evidence="10 11" id="KW-0472">Membrane</keyword>
<gene>
    <name evidence="14" type="primary">msbA</name>
    <name evidence="14" type="ORF">PARC_a1854</name>
</gene>
<evidence type="ECO:0000256" key="9">
    <source>
        <dbReference type="ARBA" id="ARBA00023055"/>
    </source>
</evidence>
<evidence type="ECO:0000256" key="5">
    <source>
        <dbReference type="ARBA" id="ARBA00022741"/>
    </source>
</evidence>
<dbReference type="GO" id="GO:0015421">
    <property type="term" value="F:ABC-type oligopeptide transporter activity"/>
    <property type="evidence" value="ECO:0007669"/>
    <property type="project" value="TreeGrafter"/>
</dbReference>
<keyword evidence="8 11" id="KW-1133">Transmembrane helix</keyword>
<feature type="transmembrane region" description="Helical" evidence="11">
    <location>
        <begin position="171"/>
        <end position="189"/>
    </location>
</feature>
<dbReference type="SMART" id="SM00382">
    <property type="entry name" value="AAA"/>
    <property type="match status" value="1"/>
</dbReference>
<dbReference type="InterPro" id="IPR036640">
    <property type="entry name" value="ABC1_TM_sf"/>
</dbReference>
<dbReference type="InterPro" id="IPR011917">
    <property type="entry name" value="ABC_transpr_lipidA"/>
</dbReference>
<feature type="transmembrane region" description="Helical" evidence="11">
    <location>
        <begin position="253"/>
        <end position="274"/>
    </location>
</feature>
<keyword evidence="9" id="KW-0445">Lipid transport</keyword>
<dbReference type="Proteomes" id="UP000016505">
    <property type="component" value="Chromosome I"/>
</dbReference>
<dbReference type="AlphaFoldDB" id="A0A290S4E9"/>
<dbReference type="Pfam" id="PF00664">
    <property type="entry name" value="ABC_membrane"/>
    <property type="match status" value="1"/>
</dbReference>
<dbReference type="EMBL" id="CP011025">
    <property type="protein sequence ID" value="ATC86417.1"/>
    <property type="molecule type" value="Genomic_DNA"/>
</dbReference>
<dbReference type="PANTHER" id="PTHR43394:SF1">
    <property type="entry name" value="ATP-BINDING CASSETTE SUB-FAMILY B MEMBER 10, MITOCHONDRIAL"/>
    <property type="match status" value="1"/>
</dbReference>
<dbReference type="InterPro" id="IPR039421">
    <property type="entry name" value="Type_1_exporter"/>
</dbReference>
<evidence type="ECO:0000259" key="12">
    <source>
        <dbReference type="PROSITE" id="PS50893"/>
    </source>
</evidence>
<dbReference type="Gene3D" id="3.40.50.300">
    <property type="entry name" value="P-loop containing nucleotide triphosphate hydrolases"/>
    <property type="match status" value="1"/>
</dbReference>
<keyword evidence="5" id="KW-0547">Nucleotide-binding</keyword>
<dbReference type="PROSITE" id="PS00211">
    <property type="entry name" value="ABC_TRANSPORTER_1"/>
    <property type="match status" value="1"/>
</dbReference>
<evidence type="ECO:0000313" key="15">
    <source>
        <dbReference type="Proteomes" id="UP000016505"/>
    </source>
</evidence>
<evidence type="ECO:0000313" key="14">
    <source>
        <dbReference type="EMBL" id="ATC86417.1"/>
    </source>
</evidence>
<dbReference type="CDD" id="cd18552">
    <property type="entry name" value="ABC_6TM_MsbA_like"/>
    <property type="match status" value="1"/>
</dbReference>
<organism evidence="14 15">
    <name type="scientific">Pseudoalteromonas arctica A 37-1-2</name>
    <dbReference type="NCBI Taxonomy" id="1117313"/>
    <lineage>
        <taxon>Bacteria</taxon>
        <taxon>Pseudomonadati</taxon>
        <taxon>Pseudomonadota</taxon>
        <taxon>Gammaproteobacteria</taxon>
        <taxon>Alteromonadales</taxon>
        <taxon>Pseudoalteromonadaceae</taxon>
        <taxon>Pseudoalteromonas</taxon>
    </lineage>
</organism>
<dbReference type="KEGG" id="part:PARC_a1854"/>
<dbReference type="SUPFAM" id="SSF90123">
    <property type="entry name" value="ABC transporter transmembrane region"/>
    <property type="match status" value="1"/>
</dbReference>
<dbReference type="FunFam" id="3.40.50.300:FF:000140">
    <property type="entry name" value="Lipid A export ATP-binding/permease protein MsbA"/>
    <property type="match status" value="1"/>
</dbReference>
<keyword evidence="2" id="KW-0813">Transport</keyword>
<evidence type="ECO:0000256" key="10">
    <source>
        <dbReference type="ARBA" id="ARBA00023136"/>
    </source>
</evidence>
<dbReference type="PANTHER" id="PTHR43394">
    <property type="entry name" value="ATP-DEPENDENT PERMEASE MDL1, MITOCHONDRIAL"/>
    <property type="match status" value="1"/>
</dbReference>